<proteinExistence type="inferred from homology"/>
<evidence type="ECO:0000313" key="4">
    <source>
        <dbReference type="Proteomes" id="UP001294570"/>
    </source>
</evidence>
<evidence type="ECO:0000313" key="3">
    <source>
        <dbReference type="EMBL" id="MDY7218149.1"/>
    </source>
</evidence>
<comment type="subunit">
    <text evidence="1">Homodimer.</text>
</comment>
<reference evidence="3 4" key="1">
    <citation type="submission" date="2023-12" db="EMBL/GenBank/DDBJ databases">
        <title>Denitrificimonas halotolerans sp. nov.,a novel species isolated from landfill leachate.</title>
        <authorList>
            <person name="Wang S."/>
        </authorList>
    </citation>
    <scope>NUCLEOTIDE SEQUENCE [LARGE SCALE GENOMIC DNA]</scope>
    <source>
        <strain evidence="3 4">JX-1</strain>
    </source>
</reference>
<keyword evidence="2" id="KW-0732">Signal</keyword>
<name>A0ABU5GN64_9GAMM</name>
<evidence type="ECO:0000256" key="2">
    <source>
        <dbReference type="SAM" id="SignalP"/>
    </source>
</evidence>
<comment type="catalytic activity">
    <reaction evidence="1">
        <text>a 3-(acyloxy)acyl derivative of bacterial toxin + H2O = a 3-hydroxyacyl derivative of bacterial toxin + a fatty acid + H(+)</text>
        <dbReference type="Rhea" id="RHEA:12032"/>
        <dbReference type="ChEBI" id="CHEBI:15377"/>
        <dbReference type="ChEBI" id="CHEBI:15378"/>
        <dbReference type="ChEBI" id="CHEBI:28868"/>
        <dbReference type="ChEBI" id="CHEBI:136853"/>
        <dbReference type="ChEBI" id="CHEBI:140675"/>
        <dbReference type="EC" id="3.1.1.77"/>
    </reaction>
</comment>
<comment type="function">
    <text evidence="1">Has lipid A 3-O-deacylase activity. Hydrolyzes the ester bond at the 3 position of lipid A, a bioactive component of lipopolysaccharide (LPS), thereby releasing the primary fatty acyl moiety.</text>
</comment>
<dbReference type="InterPro" id="IPR011250">
    <property type="entry name" value="OMP/PagP_B-barrel"/>
</dbReference>
<sequence length="171" mass="19320">MRLAVFGSVIALFLGLSVQHAAAVQLTAELGHTEESTTTLRLGLRKAFQASWWQSDIGHLTGYWDTGYTYWEGDKESNNHSLSFSPVFVYEFSAERVKPYLEAGIGVAAFRHTRVEERNLSTVFQFEDRLGVGLRYRNQVLGLRAVHYSNAGIKRPNDGINLYTLHYSFAL</sequence>
<keyword evidence="1" id="KW-0998">Cell outer membrane</keyword>
<feature type="chain" id="PRO_5046590551" description="Lipid A deacylase" evidence="2">
    <location>
        <begin position="23"/>
        <end position="171"/>
    </location>
</feature>
<comment type="caution">
    <text evidence="3">The sequence shown here is derived from an EMBL/GenBank/DDBJ whole genome shotgun (WGS) entry which is preliminary data.</text>
</comment>
<dbReference type="EMBL" id="JAXIVU010000001">
    <property type="protein sequence ID" value="MDY7218149.1"/>
    <property type="molecule type" value="Genomic_DNA"/>
</dbReference>
<evidence type="ECO:0000256" key="1">
    <source>
        <dbReference type="PIRNR" id="PIRNR029681"/>
    </source>
</evidence>
<dbReference type="Pfam" id="PF09411">
    <property type="entry name" value="PagL"/>
    <property type="match status" value="1"/>
</dbReference>
<accession>A0ABU5GN64</accession>
<feature type="signal peptide" evidence="2">
    <location>
        <begin position="1"/>
        <end position="22"/>
    </location>
</feature>
<dbReference type="EC" id="3.1.1.77" evidence="1"/>
<protein>
    <recommendedName>
        <fullName evidence="1">Lipid A deacylase</fullName>
        <ecNumber evidence="1">3.1.1.77</ecNumber>
    </recommendedName>
    <alternativeName>
        <fullName evidence="1">LPS 3-O-deacylase</fullName>
    </alternativeName>
    <alternativeName>
        <fullName evidence="1">Outer membrane enzyme</fullName>
    </alternativeName>
</protein>
<dbReference type="InterPro" id="IPR018550">
    <property type="entry name" value="Lipid-A_deacylase-rel"/>
</dbReference>
<comment type="subcellular location">
    <subcellularLocation>
        <location evidence="1">Cell outer membrane</location>
        <topology evidence="1">Multi-pass membrane protein</topology>
    </subcellularLocation>
</comment>
<dbReference type="Gene3D" id="2.40.160.20">
    <property type="match status" value="1"/>
</dbReference>
<gene>
    <name evidence="3" type="ORF">TOI97_00930</name>
</gene>
<comment type="similarity">
    <text evidence="1">Belongs to the PagL family.</text>
</comment>
<dbReference type="RefSeq" id="WP_321552248.1">
    <property type="nucleotide sequence ID" value="NZ_JAXIVU010000001.1"/>
</dbReference>
<organism evidence="3 4">
    <name type="scientific">Denitrificimonas halotolerans</name>
    <dbReference type="NCBI Taxonomy" id="3098930"/>
    <lineage>
        <taxon>Bacteria</taxon>
        <taxon>Pseudomonadati</taxon>
        <taxon>Pseudomonadota</taxon>
        <taxon>Gammaproteobacteria</taxon>
        <taxon>Pseudomonadales</taxon>
        <taxon>Pseudomonadaceae</taxon>
        <taxon>Denitrificimonas</taxon>
    </lineage>
</organism>
<dbReference type="PIRSF" id="PIRSF029681">
    <property type="entry name" value="PagL"/>
    <property type="match status" value="1"/>
</dbReference>
<dbReference type="Proteomes" id="UP001294570">
    <property type="component" value="Unassembled WGS sequence"/>
</dbReference>
<dbReference type="GO" id="GO:0016787">
    <property type="term" value="F:hydrolase activity"/>
    <property type="evidence" value="ECO:0007669"/>
    <property type="project" value="UniProtKB-KW"/>
</dbReference>
<dbReference type="SUPFAM" id="SSF56925">
    <property type="entry name" value="OMPA-like"/>
    <property type="match status" value="1"/>
</dbReference>
<keyword evidence="1" id="KW-0472">Membrane</keyword>
<keyword evidence="4" id="KW-1185">Reference proteome</keyword>
<keyword evidence="1 3" id="KW-0378">Hydrolase</keyword>